<dbReference type="NCBIfam" id="NF005559">
    <property type="entry name" value="PRK07231.1"/>
    <property type="match status" value="1"/>
</dbReference>
<dbReference type="PANTHER" id="PTHR43180">
    <property type="entry name" value="3-OXOACYL-(ACYL-CARRIER-PROTEIN) REDUCTASE (AFU_ORTHOLOGUE AFUA_6G11210)"/>
    <property type="match status" value="1"/>
</dbReference>
<evidence type="ECO:0000313" key="5">
    <source>
        <dbReference type="Proteomes" id="UP000306102"/>
    </source>
</evidence>
<evidence type="ECO:0000313" key="4">
    <source>
        <dbReference type="EMBL" id="THG17555.1"/>
    </source>
</evidence>
<dbReference type="PROSITE" id="PS00061">
    <property type="entry name" value="ADH_SHORT"/>
    <property type="match status" value="1"/>
</dbReference>
<dbReference type="STRING" id="542762.A0A4S4EMY8"/>
<evidence type="ECO:0000256" key="2">
    <source>
        <dbReference type="ARBA" id="ARBA00023002"/>
    </source>
</evidence>
<comment type="similarity">
    <text evidence="1">Belongs to the short-chain dehydrogenases/reductases (SDR) family.</text>
</comment>
<dbReference type="Pfam" id="PF13561">
    <property type="entry name" value="adh_short_C2"/>
    <property type="match status" value="1"/>
</dbReference>
<reference evidence="4 5" key="1">
    <citation type="journal article" date="2018" name="Proc. Natl. Acad. Sci. U.S.A.">
        <title>Draft genome sequence of Camellia sinensis var. sinensis provides insights into the evolution of the tea genome and tea quality.</title>
        <authorList>
            <person name="Wei C."/>
            <person name="Yang H."/>
            <person name="Wang S."/>
            <person name="Zhao J."/>
            <person name="Liu C."/>
            <person name="Gao L."/>
            <person name="Xia E."/>
            <person name="Lu Y."/>
            <person name="Tai Y."/>
            <person name="She G."/>
            <person name="Sun J."/>
            <person name="Cao H."/>
            <person name="Tong W."/>
            <person name="Gao Q."/>
            <person name="Li Y."/>
            <person name="Deng W."/>
            <person name="Jiang X."/>
            <person name="Wang W."/>
            <person name="Chen Q."/>
            <person name="Zhang S."/>
            <person name="Li H."/>
            <person name="Wu J."/>
            <person name="Wang P."/>
            <person name="Li P."/>
            <person name="Shi C."/>
            <person name="Zheng F."/>
            <person name="Jian J."/>
            <person name="Huang B."/>
            <person name="Shan D."/>
            <person name="Shi M."/>
            <person name="Fang C."/>
            <person name="Yue Y."/>
            <person name="Li F."/>
            <person name="Li D."/>
            <person name="Wei S."/>
            <person name="Han B."/>
            <person name="Jiang C."/>
            <person name="Yin Y."/>
            <person name="Xia T."/>
            <person name="Zhang Z."/>
            <person name="Bennetzen J.L."/>
            <person name="Zhao S."/>
            <person name="Wan X."/>
        </authorList>
    </citation>
    <scope>NUCLEOTIDE SEQUENCE [LARGE SCALE GENOMIC DNA]</scope>
    <source>
        <strain evidence="5">cv. Shuchazao</strain>
        <tissue evidence="4">Leaf</tissue>
    </source>
</reference>
<dbReference type="PRINTS" id="PR00081">
    <property type="entry name" value="GDHRDH"/>
</dbReference>
<evidence type="ECO:0000256" key="3">
    <source>
        <dbReference type="SAM" id="MobiDB-lite"/>
    </source>
</evidence>
<proteinExistence type="inferred from homology"/>
<dbReference type="FunFam" id="3.40.50.720:FF:000084">
    <property type="entry name" value="Short-chain dehydrogenase reductase"/>
    <property type="match status" value="1"/>
</dbReference>
<organism evidence="4 5">
    <name type="scientific">Camellia sinensis var. sinensis</name>
    <name type="common">China tea</name>
    <dbReference type="NCBI Taxonomy" id="542762"/>
    <lineage>
        <taxon>Eukaryota</taxon>
        <taxon>Viridiplantae</taxon>
        <taxon>Streptophyta</taxon>
        <taxon>Embryophyta</taxon>
        <taxon>Tracheophyta</taxon>
        <taxon>Spermatophyta</taxon>
        <taxon>Magnoliopsida</taxon>
        <taxon>eudicotyledons</taxon>
        <taxon>Gunneridae</taxon>
        <taxon>Pentapetalae</taxon>
        <taxon>asterids</taxon>
        <taxon>Ericales</taxon>
        <taxon>Theaceae</taxon>
        <taxon>Camellia</taxon>
    </lineage>
</organism>
<dbReference type="GO" id="GO:0016616">
    <property type="term" value="F:oxidoreductase activity, acting on the CH-OH group of donors, NAD or NADP as acceptor"/>
    <property type="evidence" value="ECO:0007669"/>
    <property type="project" value="InterPro"/>
</dbReference>
<dbReference type="InterPro" id="IPR020904">
    <property type="entry name" value="Sc_DH/Rdtase_CS"/>
</dbReference>
<keyword evidence="2" id="KW-0560">Oxidoreductase</keyword>
<keyword evidence="5" id="KW-1185">Reference proteome</keyword>
<dbReference type="Gene3D" id="3.40.50.720">
    <property type="entry name" value="NAD(P)-binding Rossmann-like Domain"/>
    <property type="match status" value="1"/>
</dbReference>
<sequence length="495" mass="53686">MVYLVKRRLQPEREKENEGSLARHLTVEQLGQVSFFPLHQQSSESQVPSSSPFSIDIDSIADDKDFILSQDFFCSPDYITPDGQYISNLGLRQGGNTGLVGGSVPVFDEVYKAAAAEGATFLNEWVRLVNEMEIKIRSPITQYTVTCAGAASNLIGSVNDAEDLEDEVPPDDAPKDPPANVMPSTEQPQYGTEFLAMEEQRYNQRVQWERQMANQIVKVALGFELNRYVALGFELNRLEGKVALITGGARGIGECTARLFTKHGAKVIIADILDNLGHLVCEDLGDELAFYVHCDVSNESDIESAVNTVILKYGKLDIMINNAAIVDEAKTSILDNEKSEFDRVISVNLTGAFLGTKHAARVMIPAKKGSIITIGSVSSSVGGVASHAYTSSKHAVVGLTKNVAAELGQFGIRVNCLSPYVIATPLAMNFFKMDESDASSVYSNLKEVALCSEDVAEAALYLGSDESKYMSGHNLALDGGFTVINPAFGLFAKPK</sequence>
<comment type="caution">
    <text evidence="4">The sequence shown here is derived from an EMBL/GenBank/DDBJ whole genome shotgun (WGS) entry which is preliminary data.</text>
</comment>
<dbReference type="Proteomes" id="UP000306102">
    <property type="component" value="Unassembled WGS sequence"/>
</dbReference>
<protein>
    <submittedName>
        <fullName evidence="4">Uncharacterized protein</fullName>
    </submittedName>
</protein>
<dbReference type="InterPro" id="IPR045309">
    <property type="entry name" value="ABA2-like"/>
</dbReference>
<dbReference type="InterPro" id="IPR002347">
    <property type="entry name" value="SDR_fam"/>
</dbReference>
<dbReference type="PANTHER" id="PTHR43180:SF48">
    <property type="entry name" value="SECOISOLARICIRESINOL DEHYDROGENASE"/>
    <property type="match status" value="1"/>
</dbReference>
<name>A0A4S4EMY8_CAMSN</name>
<dbReference type="SUPFAM" id="SSF51735">
    <property type="entry name" value="NAD(P)-binding Rossmann-fold domains"/>
    <property type="match status" value="1"/>
</dbReference>
<evidence type="ECO:0000256" key="1">
    <source>
        <dbReference type="ARBA" id="ARBA00006484"/>
    </source>
</evidence>
<dbReference type="PRINTS" id="PR00080">
    <property type="entry name" value="SDRFAMILY"/>
</dbReference>
<dbReference type="EMBL" id="SDRB02003507">
    <property type="protein sequence ID" value="THG17555.1"/>
    <property type="molecule type" value="Genomic_DNA"/>
</dbReference>
<gene>
    <name evidence="4" type="ORF">TEA_004943</name>
</gene>
<feature type="region of interest" description="Disordered" evidence="3">
    <location>
        <begin position="163"/>
        <end position="186"/>
    </location>
</feature>
<accession>A0A4S4EMY8</accession>
<dbReference type="InterPro" id="IPR036291">
    <property type="entry name" value="NAD(P)-bd_dom_sf"/>
</dbReference>
<dbReference type="CDD" id="cd05326">
    <property type="entry name" value="secoisolariciresinol-DH_like_SDR_c"/>
    <property type="match status" value="1"/>
</dbReference>
<dbReference type="AlphaFoldDB" id="A0A4S4EMY8"/>